<sequence>MVSFYFLTLSIFQNWRALTLKTYAIHKDSCPHATTRFLKSFDCVVVVKGLIEGVIGWENRLFPTHNRLCVRFVMEIDYVHSIIDVGAMIGVMDCFLVHLDTFIGYACGDLLQVLHNPHEKKFVEVAVWWSPWLAEASGGGVIEEHVEARWSKRVEEAFRGLCAKEEARLDNWLREVARRRRSRHDCATEACDVVARDGGGVGTLSRWFYAESDVVVNAESEGEENEDTAPEPALCQLQRAASPNLRGLASAPRIRGLAFSPHLRGQASREAFLLRALQEATRGHQQVLPLPAFSLCRTSHHG</sequence>
<proteinExistence type="predicted"/>
<organism evidence="2 3">
    <name type="scientific">Phaseolus coccineus</name>
    <name type="common">Scarlet runner bean</name>
    <name type="synonym">Phaseolus multiflorus</name>
    <dbReference type="NCBI Taxonomy" id="3886"/>
    <lineage>
        <taxon>Eukaryota</taxon>
        <taxon>Viridiplantae</taxon>
        <taxon>Streptophyta</taxon>
        <taxon>Embryophyta</taxon>
        <taxon>Tracheophyta</taxon>
        <taxon>Spermatophyta</taxon>
        <taxon>Magnoliopsida</taxon>
        <taxon>eudicotyledons</taxon>
        <taxon>Gunneridae</taxon>
        <taxon>Pentapetalae</taxon>
        <taxon>rosids</taxon>
        <taxon>fabids</taxon>
        <taxon>Fabales</taxon>
        <taxon>Fabaceae</taxon>
        <taxon>Papilionoideae</taxon>
        <taxon>50 kb inversion clade</taxon>
        <taxon>NPAAA clade</taxon>
        <taxon>indigoferoid/millettioid clade</taxon>
        <taxon>Phaseoleae</taxon>
        <taxon>Phaseolus</taxon>
    </lineage>
</organism>
<evidence type="ECO:0000313" key="2">
    <source>
        <dbReference type="EMBL" id="KAK7368126.1"/>
    </source>
</evidence>
<keyword evidence="1" id="KW-0732">Signal</keyword>
<name>A0AAN9N9C3_PHACN</name>
<keyword evidence="3" id="KW-1185">Reference proteome</keyword>
<evidence type="ECO:0000313" key="3">
    <source>
        <dbReference type="Proteomes" id="UP001374584"/>
    </source>
</evidence>
<comment type="caution">
    <text evidence="2">The sequence shown here is derived from an EMBL/GenBank/DDBJ whole genome shotgun (WGS) entry which is preliminary data.</text>
</comment>
<evidence type="ECO:0000256" key="1">
    <source>
        <dbReference type="SAM" id="SignalP"/>
    </source>
</evidence>
<feature type="chain" id="PRO_5042845782" evidence="1">
    <location>
        <begin position="18"/>
        <end position="302"/>
    </location>
</feature>
<protein>
    <submittedName>
        <fullName evidence="2">Uncharacterized protein</fullName>
    </submittedName>
</protein>
<feature type="signal peptide" evidence="1">
    <location>
        <begin position="1"/>
        <end position="17"/>
    </location>
</feature>
<dbReference type="EMBL" id="JAYMYR010000004">
    <property type="protein sequence ID" value="KAK7368126.1"/>
    <property type="molecule type" value="Genomic_DNA"/>
</dbReference>
<dbReference type="Proteomes" id="UP001374584">
    <property type="component" value="Unassembled WGS sequence"/>
</dbReference>
<reference evidence="2 3" key="1">
    <citation type="submission" date="2024-01" db="EMBL/GenBank/DDBJ databases">
        <title>The genomes of 5 underutilized Papilionoideae crops provide insights into root nodulation and disease resistanc.</title>
        <authorList>
            <person name="Jiang F."/>
        </authorList>
    </citation>
    <scope>NUCLEOTIDE SEQUENCE [LARGE SCALE GENOMIC DNA]</scope>
    <source>
        <strain evidence="2">JINMINGXINNONG_FW02</strain>
        <tissue evidence="2">Leaves</tissue>
    </source>
</reference>
<dbReference type="AlphaFoldDB" id="A0AAN9N9C3"/>
<gene>
    <name evidence="2" type="ORF">VNO80_10148</name>
</gene>
<accession>A0AAN9N9C3</accession>